<sequence length="315" mass="35996">MKKLTILAVILTVCSAKINIYIKTSDYLNKTEVKHTGRDIKLVTDEEVALFNITHANLNRGIRIEMGKIPDDIYLRDPTPFQDLFKEFEWPQVERVLSIKSAKIEEFMKDNIVIKTHEHINNTSLSIQSKTDMMEMVENTVLSIWSTNGLPKDLINYGVNIDFGNGNWSFNDTWRDETLKSVQLPFGASKGLVHLKSGQTIVSKLTGNKIVMLIEVEYIAKLVGNIIADYDRLYGKYHFYSPALLNIMRAANLKNEVVTTEFLEVRFYTNPKVEVFDTDTGEELNVELKKLCCRRPQFGDSGHHHGVVDDPHNSE</sequence>
<dbReference type="CDD" id="cd20235">
    <property type="entry name" value="PFM_spherulin-2a-like"/>
    <property type="match status" value="1"/>
</dbReference>
<dbReference type="AlphaFoldDB" id="A0A0L7LDS0"/>
<comment type="caution">
    <text evidence="2">The sequence shown here is derived from an EMBL/GenBank/DDBJ whole genome shotgun (WGS) entry which is preliminary data.</text>
</comment>
<keyword evidence="1" id="KW-0732">Signal</keyword>
<gene>
    <name evidence="2" type="ORF">OBRU01_10504</name>
</gene>
<feature type="signal peptide" evidence="1">
    <location>
        <begin position="1"/>
        <end position="16"/>
    </location>
</feature>
<organism evidence="2 3">
    <name type="scientific">Operophtera brumata</name>
    <name type="common">Winter moth</name>
    <name type="synonym">Phalaena brumata</name>
    <dbReference type="NCBI Taxonomy" id="104452"/>
    <lineage>
        <taxon>Eukaryota</taxon>
        <taxon>Metazoa</taxon>
        <taxon>Ecdysozoa</taxon>
        <taxon>Arthropoda</taxon>
        <taxon>Hexapoda</taxon>
        <taxon>Insecta</taxon>
        <taxon>Pterygota</taxon>
        <taxon>Neoptera</taxon>
        <taxon>Endopterygota</taxon>
        <taxon>Lepidoptera</taxon>
        <taxon>Glossata</taxon>
        <taxon>Ditrysia</taxon>
        <taxon>Geometroidea</taxon>
        <taxon>Geometridae</taxon>
        <taxon>Larentiinae</taxon>
        <taxon>Operophtera</taxon>
    </lineage>
</organism>
<evidence type="ECO:0000313" key="3">
    <source>
        <dbReference type="Proteomes" id="UP000037510"/>
    </source>
</evidence>
<name>A0A0L7LDS0_OPEBR</name>
<evidence type="ECO:0000313" key="2">
    <source>
        <dbReference type="EMBL" id="KOB73627.1"/>
    </source>
</evidence>
<dbReference type="EMBL" id="JTDY01001532">
    <property type="protein sequence ID" value="KOB73627.1"/>
    <property type="molecule type" value="Genomic_DNA"/>
</dbReference>
<accession>A0A0L7LDS0</accession>
<feature type="chain" id="PRO_5005573240" evidence="1">
    <location>
        <begin position="17"/>
        <end position="315"/>
    </location>
</feature>
<proteinExistence type="predicted"/>
<dbReference type="Proteomes" id="UP000037510">
    <property type="component" value="Unassembled WGS sequence"/>
</dbReference>
<reference evidence="2 3" key="1">
    <citation type="journal article" date="2015" name="Genome Biol. Evol.">
        <title>The genome of winter moth (Operophtera brumata) provides a genomic perspective on sexual dimorphism and phenology.</title>
        <authorList>
            <person name="Derks M.F."/>
            <person name="Smit S."/>
            <person name="Salis L."/>
            <person name="Schijlen E."/>
            <person name="Bossers A."/>
            <person name="Mateman C."/>
            <person name="Pijl A.S."/>
            <person name="de Ridder D."/>
            <person name="Groenen M.A."/>
            <person name="Visser M.E."/>
            <person name="Megens H.J."/>
        </authorList>
    </citation>
    <scope>NUCLEOTIDE SEQUENCE [LARGE SCALE GENOMIC DNA]</scope>
    <source>
        <strain evidence="2">WM2013NL</strain>
        <tissue evidence="2">Head and thorax</tissue>
    </source>
</reference>
<protein>
    <submittedName>
        <fullName evidence="2">Follicular epithelium yolk protein subunit</fullName>
    </submittedName>
</protein>
<keyword evidence="3" id="KW-1185">Reference proteome</keyword>
<evidence type="ECO:0000256" key="1">
    <source>
        <dbReference type="SAM" id="SignalP"/>
    </source>
</evidence>